<accession>A0A7W2AGK6</accession>
<feature type="transmembrane region" description="Helical" evidence="1">
    <location>
        <begin position="15"/>
        <end position="48"/>
    </location>
</feature>
<keyword evidence="1" id="KW-1133">Transmembrane helix</keyword>
<feature type="domain" description="Band 7" evidence="2">
    <location>
        <begin position="49"/>
        <end position="213"/>
    </location>
</feature>
<dbReference type="Gene3D" id="3.30.479.30">
    <property type="entry name" value="Band 7 domain"/>
    <property type="match status" value="1"/>
</dbReference>
<proteinExistence type="predicted"/>
<organism evidence="3 4">
    <name type="scientific">Thermoactinomyces daqus</name>
    <dbReference type="NCBI Taxonomy" id="1329516"/>
    <lineage>
        <taxon>Bacteria</taxon>
        <taxon>Bacillati</taxon>
        <taxon>Bacillota</taxon>
        <taxon>Bacilli</taxon>
        <taxon>Bacillales</taxon>
        <taxon>Thermoactinomycetaceae</taxon>
        <taxon>Thermoactinomyces</taxon>
    </lineage>
</organism>
<evidence type="ECO:0000313" key="3">
    <source>
        <dbReference type="EMBL" id="MBA4541756.1"/>
    </source>
</evidence>
<keyword evidence="4" id="KW-1185">Reference proteome</keyword>
<dbReference type="Pfam" id="PF01145">
    <property type="entry name" value="Band_7"/>
    <property type="match status" value="1"/>
</dbReference>
<evidence type="ECO:0000313" key="4">
    <source>
        <dbReference type="Proteomes" id="UP000530514"/>
    </source>
</evidence>
<name>A0A7W2AGK6_9BACL</name>
<evidence type="ECO:0000259" key="2">
    <source>
        <dbReference type="SMART" id="SM00244"/>
    </source>
</evidence>
<dbReference type="Proteomes" id="UP000530514">
    <property type="component" value="Unassembled WGS sequence"/>
</dbReference>
<dbReference type="AlphaFoldDB" id="A0A7W2AGK6"/>
<dbReference type="InterPro" id="IPR036013">
    <property type="entry name" value="Band_7/SPFH_dom_sf"/>
</dbReference>
<dbReference type="OrthoDB" id="9813479at2"/>
<dbReference type="InterPro" id="IPR001107">
    <property type="entry name" value="Band_7"/>
</dbReference>
<dbReference type="PANTHER" id="PTHR43446">
    <property type="entry name" value="MEMBRANE PROTEIN-RELATED"/>
    <property type="match status" value="1"/>
</dbReference>
<dbReference type="SUPFAM" id="SSF117892">
    <property type="entry name" value="Band 7/SPFH domain"/>
    <property type="match status" value="1"/>
</dbReference>
<dbReference type="PANTHER" id="PTHR43446:SF1">
    <property type="entry name" value="BAND 7 DOMAIN-CONTAINING PROTEIN"/>
    <property type="match status" value="1"/>
</dbReference>
<dbReference type="EMBL" id="JACEIP010000002">
    <property type="protein sequence ID" value="MBA4541756.1"/>
    <property type="molecule type" value="Genomic_DNA"/>
</dbReference>
<dbReference type="SMART" id="SM00244">
    <property type="entry name" value="PHB"/>
    <property type="match status" value="1"/>
</dbReference>
<dbReference type="RefSeq" id="WP_033100985.1">
    <property type="nucleotide sequence ID" value="NZ_JACEIP010000002.1"/>
</dbReference>
<keyword evidence="1" id="KW-0812">Transmembrane</keyword>
<evidence type="ECO:0000256" key="1">
    <source>
        <dbReference type="SAM" id="Phobius"/>
    </source>
</evidence>
<reference evidence="3 4" key="1">
    <citation type="submission" date="2020-07" db="EMBL/GenBank/DDBJ databases">
        <authorList>
            <person name="Feng H."/>
        </authorList>
    </citation>
    <scope>NUCLEOTIDE SEQUENCE [LARGE SCALE GENOMIC DNA]</scope>
    <source>
        <strain evidence="4">s-11</strain>
    </source>
</reference>
<protein>
    <submittedName>
        <fullName evidence="3">SPFH domain-containing protein</fullName>
    </submittedName>
</protein>
<dbReference type="CDD" id="cd03402">
    <property type="entry name" value="SPFH_like_u2"/>
    <property type="match status" value="1"/>
</dbReference>
<gene>
    <name evidence="3" type="ORF">H1164_02420</name>
</gene>
<sequence length="281" mass="30988">MTRTEERVAWKANGFLFLLLEIFLLLAGAGLVIYGIGIIFLVVAVLLLPGFVMIQPNEARVLTFFGKYAGTIAEDGFFWANPFASKKKISLRVRNFHSDKLKVNDADGNPILIGAVIVWKVVDSAKALFDVEDFNVFVAIQSETAIRSLASRYPYDRHDQSLPSLMGAPEEVAENLCTELQERLKIAGVEILEARISHLAYAPEIAQAMLRRQQAQAVIAARQKIVEGAIGMVEMALDHIEKKGVVELDEERKAAMVNNLMVALVSEGETTPVINTGTLFT</sequence>
<comment type="caution">
    <text evidence="3">The sequence shown here is derived from an EMBL/GenBank/DDBJ whole genome shotgun (WGS) entry which is preliminary data.</text>
</comment>
<keyword evidence="1" id="KW-0472">Membrane</keyword>